<dbReference type="Proteomes" id="UP001260715">
    <property type="component" value="Unassembled WGS sequence"/>
</dbReference>
<dbReference type="RefSeq" id="WP_310011318.1">
    <property type="nucleotide sequence ID" value="NZ_JAVDSJ010000005.1"/>
</dbReference>
<organism evidence="2 3">
    <name type="scientific">Herbaspirillum frisingense</name>
    <dbReference type="NCBI Taxonomy" id="92645"/>
    <lineage>
        <taxon>Bacteria</taxon>
        <taxon>Pseudomonadati</taxon>
        <taxon>Pseudomonadota</taxon>
        <taxon>Betaproteobacteria</taxon>
        <taxon>Burkholderiales</taxon>
        <taxon>Oxalobacteraceae</taxon>
        <taxon>Herbaspirillum</taxon>
    </lineage>
</organism>
<feature type="transmembrane region" description="Helical" evidence="1">
    <location>
        <begin position="145"/>
        <end position="165"/>
    </location>
</feature>
<evidence type="ECO:0000256" key="1">
    <source>
        <dbReference type="SAM" id="Phobius"/>
    </source>
</evidence>
<evidence type="ECO:0000313" key="2">
    <source>
        <dbReference type="EMBL" id="MDR6585513.1"/>
    </source>
</evidence>
<dbReference type="EMBL" id="JAVDSJ010000005">
    <property type="protein sequence ID" value="MDR6585513.1"/>
    <property type="molecule type" value="Genomic_DNA"/>
</dbReference>
<proteinExistence type="predicted"/>
<accession>A0ABU1PK67</accession>
<keyword evidence="1" id="KW-1133">Transmembrane helix</keyword>
<gene>
    <name evidence="2" type="ORF">J2W50_003731</name>
</gene>
<keyword evidence="1" id="KW-0812">Transmembrane</keyword>
<feature type="transmembrane region" description="Helical" evidence="1">
    <location>
        <begin position="177"/>
        <end position="203"/>
    </location>
</feature>
<protein>
    <submittedName>
        <fullName evidence="2">Uncharacterized protein</fullName>
    </submittedName>
</protein>
<keyword evidence="1" id="KW-0472">Membrane</keyword>
<sequence length="233" mass="26001">MGCLYTKPELRDDGTGNYYHYTSNLEPISRSRSVWGNANGCVYVVGHQNNYNLGINTDLEKLQVVVFQPGCGVEFKKCAWPTLYLTWKGCRGEFTGRFANDIQILRQNEGVLSVDGRNIKALFVKEAKYVPQSGATKTYSIWRACAMYSLWNFEATIAVVTLGIYSKNWLRPFADLALHVMGAVVMAWGLAFIVMPVGCIISGRKSGRMPPLRSSGSHLLSSVRQAVRALFKK</sequence>
<keyword evidence="3" id="KW-1185">Reference proteome</keyword>
<comment type="caution">
    <text evidence="2">The sequence shown here is derived from an EMBL/GenBank/DDBJ whole genome shotgun (WGS) entry which is preliminary data.</text>
</comment>
<name>A0ABU1PK67_9BURK</name>
<evidence type="ECO:0000313" key="3">
    <source>
        <dbReference type="Proteomes" id="UP001260715"/>
    </source>
</evidence>
<reference evidence="2 3" key="1">
    <citation type="submission" date="2023-07" db="EMBL/GenBank/DDBJ databases">
        <title>Sorghum-associated microbial communities from plants grown in Nebraska, USA.</title>
        <authorList>
            <person name="Schachtman D."/>
        </authorList>
    </citation>
    <scope>NUCLEOTIDE SEQUENCE [LARGE SCALE GENOMIC DNA]</scope>
    <source>
        <strain evidence="2 3">596</strain>
    </source>
</reference>